<keyword evidence="1" id="KW-0325">Glycoprotein</keyword>
<dbReference type="InterPro" id="IPR050309">
    <property type="entry name" value="Type-B_Carboxylest/Lipase"/>
</dbReference>
<dbReference type="EMBL" id="JARBHB010000001">
    <property type="protein sequence ID" value="KAJ8895418.1"/>
    <property type="molecule type" value="Genomic_DNA"/>
</dbReference>
<accession>A0ABQ9IHV4</accession>
<dbReference type="PANTHER" id="PTHR11559">
    <property type="entry name" value="CARBOXYLESTERASE"/>
    <property type="match status" value="1"/>
</dbReference>
<name>A0ABQ9IHV4_9NEOP</name>
<keyword evidence="2" id="KW-0472">Membrane</keyword>
<dbReference type="InterPro" id="IPR002018">
    <property type="entry name" value="CarbesteraseB"/>
</dbReference>
<sequence>MHIRRKRNRVYKDWCREMDITGLQTYRLSEIMQWRISCDFVVILAFLCYNFYRHFLQLLADNFMIYPVYRSAMLHINYGSSPLYMYLFTYDGTLRIQLGNYTTKGPAHGDVLAYLFIISYVPYSPNSDDMDAIRHFTNMWVDLAQSGDPSLQESVKWTPATKTNHTYLQIDFNLSIHQDMLKERMAFWDQVYDTYKK</sequence>
<comment type="caution">
    <text evidence="4">The sequence shown here is derived from an EMBL/GenBank/DDBJ whole genome shotgun (WGS) entry which is preliminary data.</text>
</comment>
<feature type="transmembrane region" description="Helical" evidence="2">
    <location>
        <begin position="34"/>
        <end position="52"/>
    </location>
</feature>
<protein>
    <recommendedName>
        <fullName evidence="3">Carboxylesterase type B domain-containing protein</fullName>
    </recommendedName>
</protein>
<evidence type="ECO:0000313" key="5">
    <source>
        <dbReference type="Proteomes" id="UP001159363"/>
    </source>
</evidence>
<dbReference type="InterPro" id="IPR029058">
    <property type="entry name" value="AB_hydrolase_fold"/>
</dbReference>
<dbReference type="Pfam" id="PF00135">
    <property type="entry name" value="COesterase"/>
    <property type="match status" value="1"/>
</dbReference>
<keyword evidence="2" id="KW-1133">Transmembrane helix</keyword>
<evidence type="ECO:0000259" key="3">
    <source>
        <dbReference type="Pfam" id="PF00135"/>
    </source>
</evidence>
<dbReference type="SUPFAM" id="SSF53474">
    <property type="entry name" value="alpha/beta-Hydrolases"/>
    <property type="match status" value="1"/>
</dbReference>
<keyword evidence="2" id="KW-0812">Transmembrane</keyword>
<evidence type="ECO:0000256" key="2">
    <source>
        <dbReference type="SAM" id="Phobius"/>
    </source>
</evidence>
<evidence type="ECO:0000256" key="1">
    <source>
        <dbReference type="ARBA" id="ARBA00023180"/>
    </source>
</evidence>
<dbReference type="Gene3D" id="3.40.50.1820">
    <property type="entry name" value="alpha/beta hydrolase"/>
    <property type="match status" value="1"/>
</dbReference>
<proteinExistence type="predicted"/>
<dbReference type="Proteomes" id="UP001159363">
    <property type="component" value="Chromosome 1"/>
</dbReference>
<reference evidence="4 5" key="1">
    <citation type="submission" date="2023-02" db="EMBL/GenBank/DDBJ databases">
        <title>LHISI_Scaffold_Assembly.</title>
        <authorList>
            <person name="Stuart O.P."/>
            <person name="Cleave R."/>
            <person name="Magrath M.J.L."/>
            <person name="Mikheyev A.S."/>
        </authorList>
    </citation>
    <scope>NUCLEOTIDE SEQUENCE [LARGE SCALE GENOMIC DNA]</scope>
    <source>
        <strain evidence="4">Daus_M_001</strain>
        <tissue evidence="4">Leg muscle</tissue>
    </source>
</reference>
<organism evidence="4 5">
    <name type="scientific">Dryococelus australis</name>
    <dbReference type="NCBI Taxonomy" id="614101"/>
    <lineage>
        <taxon>Eukaryota</taxon>
        <taxon>Metazoa</taxon>
        <taxon>Ecdysozoa</taxon>
        <taxon>Arthropoda</taxon>
        <taxon>Hexapoda</taxon>
        <taxon>Insecta</taxon>
        <taxon>Pterygota</taxon>
        <taxon>Neoptera</taxon>
        <taxon>Polyneoptera</taxon>
        <taxon>Phasmatodea</taxon>
        <taxon>Verophasmatodea</taxon>
        <taxon>Anareolatae</taxon>
        <taxon>Phasmatidae</taxon>
        <taxon>Eurycanthinae</taxon>
        <taxon>Dryococelus</taxon>
    </lineage>
</organism>
<feature type="transmembrane region" description="Helical" evidence="2">
    <location>
        <begin position="72"/>
        <end position="90"/>
    </location>
</feature>
<feature type="domain" description="Carboxylesterase type B" evidence="3">
    <location>
        <begin position="52"/>
        <end position="188"/>
    </location>
</feature>
<keyword evidence="5" id="KW-1185">Reference proteome</keyword>
<gene>
    <name evidence="4" type="ORF">PR048_000750</name>
</gene>
<evidence type="ECO:0000313" key="4">
    <source>
        <dbReference type="EMBL" id="KAJ8895418.1"/>
    </source>
</evidence>